<comment type="cofactor">
    <cofactor evidence="3">
        <name>Mg(2+)</name>
        <dbReference type="ChEBI" id="CHEBI:18420"/>
    </cofactor>
    <text evidence="3">Binds 2 magnesium ions per subunit.</text>
</comment>
<dbReference type="PANTHER" id="PTHR16222">
    <property type="entry name" value="ADP-RIBOSYLGLYCOHYDROLASE"/>
    <property type="match status" value="1"/>
</dbReference>
<dbReference type="GO" id="GO:0016787">
    <property type="term" value="F:hydrolase activity"/>
    <property type="evidence" value="ECO:0007669"/>
    <property type="project" value="UniProtKB-KW"/>
</dbReference>
<proteinExistence type="inferred from homology"/>
<feature type="binding site" evidence="3">
    <location>
        <position position="54"/>
    </location>
    <ligand>
        <name>Mg(2+)</name>
        <dbReference type="ChEBI" id="CHEBI:18420"/>
        <label>1</label>
    </ligand>
</feature>
<gene>
    <name evidence="5" type="ORF">McpAg1_18740</name>
</gene>
<evidence type="ECO:0008006" key="7">
    <source>
        <dbReference type="Google" id="ProtNLM"/>
    </source>
</evidence>
<feature type="region of interest" description="Disordered" evidence="4">
    <location>
        <begin position="291"/>
        <end position="334"/>
    </location>
</feature>
<feature type="binding site" evidence="3">
    <location>
        <position position="257"/>
    </location>
    <ligand>
        <name>Mg(2+)</name>
        <dbReference type="ChEBI" id="CHEBI:18420"/>
        <label>1</label>
    </ligand>
</feature>
<dbReference type="PANTHER" id="PTHR16222:SF24">
    <property type="entry name" value="ADP-RIBOSYLHYDROLASE ARH3"/>
    <property type="match status" value="1"/>
</dbReference>
<feature type="binding site" evidence="3">
    <location>
        <position position="256"/>
    </location>
    <ligand>
        <name>Mg(2+)</name>
        <dbReference type="ChEBI" id="CHEBI:18420"/>
        <label>1</label>
    </ligand>
</feature>
<dbReference type="InterPro" id="IPR050792">
    <property type="entry name" value="ADP-ribosylglycohydrolase"/>
</dbReference>
<feature type="binding site" evidence="3">
    <location>
        <position position="55"/>
    </location>
    <ligand>
        <name>Mg(2+)</name>
        <dbReference type="ChEBI" id="CHEBI:18420"/>
        <label>1</label>
    </ligand>
</feature>
<evidence type="ECO:0000256" key="3">
    <source>
        <dbReference type="PIRSR" id="PIRSR605502-1"/>
    </source>
</evidence>
<keyword evidence="3" id="KW-0460">Magnesium</keyword>
<evidence type="ECO:0000313" key="6">
    <source>
        <dbReference type="Proteomes" id="UP001273136"/>
    </source>
</evidence>
<accession>A0AAE4MDZ7</accession>
<dbReference type="InterPro" id="IPR036705">
    <property type="entry name" value="Ribosyl_crysJ1_sf"/>
</dbReference>
<dbReference type="SUPFAM" id="SSF101478">
    <property type="entry name" value="ADP-ribosylglycohydrolase"/>
    <property type="match status" value="1"/>
</dbReference>
<evidence type="ECO:0000256" key="1">
    <source>
        <dbReference type="ARBA" id="ARBA00010702"/>
    </source>
</evidence>
<protein>
    <recommendedName>
        <fullName evidence="7">ADP-ribosylglycohydrolase</fullName>
    </recommendedName>
</protein>
<sequence length="334" mass="36180">MLNKYKGCLLGAVLGDALGMPGETTVSRFIGVTLGFKRAYKGHPNHDLLPGQYTDDSQIMLAAARLLADASWDPETYAKDLLRTHNLNKFRYPDGTIYAACKRMQTTNDFIGSGVYSDSAGCISLAVPFALAYKDRKEMAPKLLEACSITHTHPGAHAATIGLALMLNTLIETGSPDDAYQALITAAQNMNPDLAARISNAVRIEKTGMQITESLAAIGNSSSVYHTLPLAIFLCNRFKDPEELLACASSCGGNADTITLICGAYLGAHRGIEALPQDLIAGLERRGEFETLAEKLQNPKKPEPKKSEEKSEKKSEKKPAQEPESIYDSGWEPE</sequence>
<evidence type="ECO:0000256" key="2">
    <source>
        <dbReference type="ARBA" id="ARBA00022801"/>
    </source>
</evidence>
<dbReference type="Pfam" id="PF03747">
    <property type="entry name" value="ADP_ribosyl_GH"/>
    <property type="match status" value="1"/>
</dbReference>
<comment type="similarity">
    <text evidence="1">Belongs to the ADP-ribosylglycohydrolase family.</text>
</comment>
<dbReference type="RefSeq" id="WP_338095040.1">
    <property type="nucleotide sequence ID" value="NZ_JAWDKA010000014.1"/>
</dbReference>
<dbReference type="AlphaFoldDB" id="A0AAE4MDZ7"/>
<dbReference type="GO" id="GO:0046872">
    <property type="term" value="F:metal ion binding"/>
    <property type="evidence" value="ECO:0007669"/>
    <property type="project" value="UniProtKB-KW"/>
</dbReference>
<name>A0AAE4MDZ7_9EURY</name>
<dbReference type="Proteomes" id="UP001273136">
    <property type="component" value="Unassembled WGS sequence"/>
</dbReference>
<evidence type="ECO:0000313" key="5">
    <source>
        <dbReference type="EMBL" id="MDV0442616.1"/>
    </source>
</evidence>
<comment type="caution">
    <text evidence="5">The sequence shown here is derived from an EMBL/GenBank/DDBJ whole genome shotgun (WGS) entry which is preliminary data.</text>
</comment>
<evidence type="ECO:0000256" key="4">
    <source>
        <dbReference type="SAM" id="MobiDB-lite"/>
    </source>
</evidence>
<dbReference type="InterPro" id="IPR005502">
    <property type="entry name" value="Ribosyl_crysJ1"/>
</dbReference>
<reference evidence="5" key="1">
    <citation type="submission" date="2023-06" db="EMBL/GenBank/DDBJ databases">
        <title>Genome sequence of Methancorpusculaceae sp. Ag1.</title>
        <authorList>
            <person name="Protasov E."/>
            <person name="Platt K."/>
            <person name="Poehlein A."/>
            <person name="Daniel R."/>
            <person name="Brune A."/>
        </authorList>
    </citation>
    <scope>NUCLEOTIDE SEQUENCE</scope>
    <source>
        <strain evidence="5">Ag1</strain>
    </source>
</reference>
<feature type="compositionally biased region" description="Basic and acidic residues" evidence="4">
    <location>
        <begin position="300"/>
        <end position="321"/>
    </location>
</feature>
<dbReference type="Gene3D" id="1.10.4080.10">
    <property type="entry name" value="ADP-ribosylation/Crystallin J1"/>
    <property type="match status" value="1"/>
</dbReference>
<dbReference type="EMBL" id="JAWDKA010000014">
    <property type="protein sequence ID" value="MDV0442616.1"/>
    <property type="molecule type" value="Genomic_DNA"/>
</dbReference>
<keyword evidence="3" id="KW-0479">Metal-binding</keyword>
<keyword evidence="2" id="KW-0378">Hydrolase</keyword>
<organism evidence="5 6">
    <name type="scientific">Methanorbis furvi</name>
    <dbReference type="NCBI Taxonomy" id="3028299"/>
    <lineage>
        <taxon>Archaea</taxon>
        <taxon>Methanobacteriati</taxon>
        <taxon>Methanobacteriota</taxon>
        <taxon>Stenosarchaea group</taxon>
        <taxon>Methanomicrobia</taxon>
        <taxon>Methanomicrobiales</taxon>
        <taxon>Methanocorpusculaceae</taxon>
        <taxon>Methanorbis</taxon>
    </lineage>
</organism>
<feature type="binding site" evidence="3">
    <location>
        <position position="56"/>
    </location>
    <ligand>
        <name>Mg(2+)</name>
        <dbReference type="ChEBI" id="CHEBI:18420"/>
        <label>1</label>
    </ligand>
</feature>
<keyword evidence="6" id="KW-1185">Reference proteome</keyword>